<dbReference type="AlphaFoldDB" id="A0A0K6FPL0"/>
<proteinExistence type="predicted"/>
<gene>
    <name evidence="2" type="ORF">RSOLAG22IIIB_07595</name>
</gene>
<reference evidence="2 3" key="1">
    <citation type="submission" date="2015-07" db="EMBL/GenBank/DDBJ databases">
        <authorList>
            <person name="Noorani M."/>
        </authorList>
    </citation>
    <scope>NUCLEOTIDE SEQUENCE [LARGE SCALE GENOMIC DNA]</scope>
    <source>
        <strain evidence="2">BBA 69670</strain>
    </source>
</reference>
<evidence type="ECO:0000313" key="3">
    <source>
        <dbReference type="Proteomes" id="UP000044841"/>
    </source>
</evidence>
<dbReference type="Gene3D" id="3.40.198.10">
    <property type="entry name" value="Delta-endotoxin CytB-like"/>
    <property type="match status" value="1"/>
</dbReference>
<name>A0A0K6FPL0_9AGAM</name>
<evidence type="ECO:0000313" key="2">
    <source>
        <dbReference type="EMBL" id="CUA67909.1"/>
    </source>
</evidence>
<dbReference type="EMBL" id="CYGV01000247">
    <property type="protein sequence ID" value="CUA67909.1"/>
    <property type="molecule type" value="Genomic_DNA"/>
</dbReference>
<dbReference type="SUPFAM" id="SSF55676">
    <property type="entry name" value="CytB endotoxin-like"/>
    <property type="match status" value="1"/>
</dbReference>
<dbReference type="InterPro" id="IPR035918">
    <property type="entry name" value="CytB_endotoxin-like_sf"/>
</dbReference>
<sequence>MSDDKPAFDQYGSLPGHLQNPAKQAMKFCGYFLDVETQHFDWVKFKDAIDMRPDVDMAIEQYDHNTIVQHEETTEIMVSKIADLMMKVASIVIDKVASIVIDKVALAEIILNAFTSLAQKEDAGFAWYEKEGSNTAFTYRLLFAVVNPNVPDDFYTLVCTIKLVADFQDKQSWFGLAKSTRKNFSAELNTMRLVVTKDFVAGPRPPM</sequence>
<keyword evidence="3" id="KW-1185">Reference proteome</keyword>
<evidence type="ECO:0000256" key="1">
    <source>
        <dbReference type="ARBA" id="ARBA00022969"/>
    </source>
</evidence>
<dbReference type="GO" id="GO:0005576">
    <property type="term" value="C:extracellular region"/>
    <property type="evidence" value="ECO:0007669"/>
    <property type="project" value="InterPro"/>
</dbReference>
<dbReference type="GO" id="GO:0030435">
    <property type="term" value="P:sporulation resulting in formation of a cellular spore"/>
    <property type="evidence" value="ECO:0007669"/>
    <property type="project" value="UniProtKB-KW"/>
</dbReference>
<protein>
    <recommendedName>
        <fullName evidence="4">Delta-endotoxin CytB</fullName>
    </recommendedName>
</protein>
<keyword evidence="1" id="KW-0749">Sporulation</keyword>
<dbReference type="InterPro" id="IPR001615">
    <property type="entry name" value="Endotoxin_CytB"/>
</dbReference>
<evidence type="ECO:0008006" key="4">
    <source>
        <dbReference type="Google" id="ProtNLM"/>
    </source>
</evidence>
<organism evidence="2 3">
    <name type="scientific">Rhizoctonia solani</name>
    <dbReference type="NCBI Taxonomy" id="456999"/>
    <lineage>
        <taxon>Eukaryota</taxon>
        <taxon>Fungi</taxon>
        <taxon>Dikarya</taxon>
        <taxon>Basidiomycota</taxon>
        <taxon>Agaricomycotina</taxon>
        <taxon>Agaricomycetes</taxon>
        <taxon>Cantharellales</taxon>
        <taxon>Ceratobasidiaceae</taxon>
        <taxon>Rhizoctonia</taxon>
    </lineage>
</organism>
<accession>A0A0K6FPL0</accession>
<dbReference type="Pfam" id="PF01338">
    <property type="entry name" value="Bac_thur_toxin"/>
    <property type="match status" value="1"/>
</dbReference>
<dbReference type="Proteomes" id="UP000044841">
    <property type="component" value="Unassembled WGS sequence"/>
</dbReference>